<accession>A0A0F9G7M9</accession>
<organism evidence="1">
    <name type="scientific">marine sediment metagenome</name>
    <dbReference type="NCBI Taxonomy" id="412755"/>
    <lineage>
        <taxon>unclassified sequences</taxon>
        <taxon>metagenomes</taxon>
        <taxon>ecological metagenomes</taxon>
    </lineage>
</organism>
<dbReference type="EMBL" id="LAZR01018823">
    <property type="protein sequence ID" value="KKL94839.1"/>
    <property type="molecule type" value="Genomic_DNA"/>
</dbReference>
<name>A0A0F9G7M9_9ZZZZ</name>
<feature type="non-terminal residue" evidence="1">
    <location>
        <position position="1"/>
    </location>
</feature>
<proteinExistence type="predicted"/>
<gene>
    <name evidence="1" type="ORF">LCGC14_1860630</name>
</gene>
<evidence type="ECO:0000313" key="1">
    <source>
        <dbReference type="EMBL" id="KKL94839.1"/>
    </source>
</evidence>
<reference evidence="1" key="1">
    <citation type="journal article" date="2015" name="Nature">
        <title>Complex archaea that bridge the gap between prokaryotes and eukaryotes.</title>
        <authorList>
            <person name="Spang A."/>
            <person name="Saw J.H."/>
            <person name="Jorgensen S.L."/>
            <person name="Zaremba-Niedzwiedzka K."/>
            <person name="Martijn J."/>
            <person name="Lind A.E."/>
            <person name="van Eijk R."/>
            <person name="Schleper C."/>
            <person name="Guy L."/>
            <person name="Ettema T.J."/>
        </authorList>
    </citation>
    <scope>NUCLEOTIDE SEQUENCE</scope>
</reference>
<sequence length="77" mass="8961">FSFISFQQISKFKIYVKKKIMPGKVKHIPENSISIIIKFQTAEERSGLMQDEEFQKCKGQLENISLRKGGIYESFTN</sequence>
<comment type="caution">
    <text evidence="1">The sequence shown here is derived from an EMBL/GenBank/DDBJ whole genome shotgun (WGS) entry which is preliminary data.</text>
</comment>
<protein>
    <submittedName>
        <fullName evidence="1">Uncharacterized protein</fullName>
    </submittedName>
</protein>
<dbReference type="AlphaFoldDB" id="A0A0F9G7M9"/>